<gene>
    <name evidence="1" type="ORF">METZ01_LOCUS436443</name>
</gene>
<sequence length="217" mass="24257">MIVDSHAYCFEPADSPAGFATAAEHLKWVQYAQAAHHQPAFRLRDRSAGPSEVVAPAGSSPLGDLPDVGLYIDHAAGRVVWEWEGEQYSKHFYPPNLRNCEFTPFSLIGEMDYAGVDWALLHSNPMLGRGSTFLTDCVQRFPLRFKAMAPVDEWRIVTETDAVIEELVTAIETDGLHAIKFNPLHYLVGVEAWDDGRFRPFWETATGLGVPMFFTLS</sequence>
<feature type="non-terminal residue" evidence="1">
    <location>
        <position position="217"/>
    </location>
</feature>
<organism evidence="1">
    <name type="scientific">marine metagenome</name>
    <dbReference type="NCBI Taxonomy" id="408172"/>
    <lineage>
        <taxon>unclassified sequences</taxon>
        <taxon>metagenomes</taxon>
        <taxon>ecological metagenomes</taxon>
    </lineage>
</organism>
<reference evidence="1" key="1">
    <citation type="submission" date="2018-05" db="EMBL/GenBank/DDBJ databases">
        <authorList>
            <person name="Lanie J.A."/>
            <person name="Ng W.-L."/>
            <person name="Kazmierczak K.M."/>
            <person name="Andrzejewski T.M."/>
            <person name="Davidsen T.M."/>
            <person name="Wayne K.J."/>
            <person name="Tettelin H."/>
            <person name="Glass J.I."/>
            <person name="Rusch D."/>
            <person name="Podicherti R."/>
            <person name="Tsui H.-C.T."/>
            <person name="Winkler M.E."/>
        </authorList>
    </citation>
    <scope>NUCLEOTIDE SEQUENCE</scope>
</reference>
<evidence type="ECO:0000313" key="1">
    <source>
        <dbReference type="EMBL" id="SVD83589.1"/>
    </source>
</evidence>
<evidence type="ECO:0008006" key="2">
    <source>
        <dbReference type="Google" id="ProtNLM"/>
    </source>
</evidence>
<accession>A0A382YKT2</accession>
<proteinExistence type="predicted"/>
<dbReference type="EMBL" id="UINC01176457">
    <property type="protein sequence ID" value="SVD83589.1"/>
    <property type="molecule type" value="Genomic_DNA"/>
</dbReference>
<protein>
    <recommendedName>
        <fullName evidence="2">Amidohydrolase-related domain-containing protein</fullName>
    </recommendedName>
</protein>
<dbReference type="SUPFAM" id="SSF51556">
    <property type="entry name" value="Metallo-dependent hydrolases"/>
    <property type="match status" value="1"/>
</dbReference>
<dbReference type="Gene3D" id="3.20.20.140">
    <property type="entry name" value="Metal-dependent hydrolases"/>
    <property type="match status" value="1"/>
</dbReference>
<dbReference type="InterPro" id="IPR032466">
    <property type="entry name" value="Metal_Hydrolase"/>
</dbReference>
<name>A0A382YKT2_9ZZZZ</name>
<dbReference type="AlphaFoldDB" id="A0A382YKT2"/>